<dbReference type="InterPro" id="IPR000719">
    <property type="entry name" value="Prot_kinase_dom"/>
</dbReference>
<dbReference type="InterPro" id="IPR036179">
    <property type="entry name" value="Ig-like_dom_sf"/>
</dbReference>
<dbReference type="PANTHER" id="PTHR22826:SF106">
    <property type="entry name" value="TRIO, ISOFORM A"/>
    <property type="match status" value="1"/>
</dbReference>
<dbReference type="Gene3D" id="2.60.40.10">
    <property type="entry name" value="Immunoglobulins"/>
    <property type="match status" value="1"/>
</dbReference>
<dbReference type="GO" id="GO:0005524">
    <property type="term" value="F:ATP binding"/>
    <property type="evidence" value="ECO:0007669"/>
    <property type="project" value="UniProtKB-UniRule"/>
</dbReference>
<evidence type="ECO:0000259" key="10">
    <source>
        <dbReference type="PROSITE" id="PS50002"/>
    </source>
</evidence>
<feature type="compositionally biased region" description="Basic and acidic residues" evidence="9">
    <location>
        <begin position="734"/>
        <end position="751"/>
    </location>
</feature>
<dbReference type="SMART" id="SM00233">
    <property type="entry name" value="PH"/>
    <property type="match status" value="1"/>
</dbReference>
<dbReference type="Pfam" id="PF22697">
    <property type="entry name" value="SOS1_NGEF_PH"/>
    <property type="match status" value="1"/>
</dbReference>
<keyword evidence="4" id="KW-0963">Cytoplasm</keyword>
<dbReference type="Proteomes" id="UP001381693">
    <property type="component" value="Unassembled WGS sequence"/>
</dbReference>
<dbReference type="SUPFAM" id="SSF56112">
    <property type="entry name" value="Protein kinase-like (PK-like)"/>
    <property type="match status" value="1"/>
</dbReference>
<dbReference type="CDD" id="cd13241">
    <property type="entry name" value="PH2_Kalirin_Trio_p63RhoGEF"/>
    <property type="match status" value="1"/>
</dbReference>
<dbReference type="InterPro" id="IPR047053">
    <property type="entry name" value="Kalirin_TRIO_SH3_2"/>
</dbReference>
<dbReference type="InterPro" id="IPR035899">
    <property type="entry name" value="DBL_dom_sf"/>
</dbReference>
<comment type="subcellular location">
    <subcellularLocation>
        <location evidence="1">Cytoplasm</location>
    </subcellularLocation>
</comment>
<feature type="domain" description="Ig-like" evidence="14">
    <location>
        <begin position="808"/>
        <end position="901"/>
    </location>
</feature>
<dbReference type="Pfam" id="PF07679">
    <property type="entry name" value="I-set"/>
    <property type="match status" value="1"/>
</dbReference>
<dbReference type="InterPro" id="IPR001331">
    <property type="entry name" value="GDS_CDC24_CS"/>
</dbReference>
<dbReference type="Gene3D" id="3.30.200.20">
    <property type="entry name" value="Phosphorylase Kinase, domain 1"/>
    <property type="match status" value="1"/>
</dbReference>
<protein>
    <recommendedName>
        <fullName evidence="17">Triple functional domain protein</fullName>
    </recommendedName>
</protein>
<dbReference type="PROSITE" id="PS00107">
    <property type="entry name" value="PROTEIN_KINASE_ATP"/>
    <property type="match status" value="1"/>
</dbReference>
<keyword evidence="6" id="KW-0393">Immunoglobulin domain</keyword>
<dbReference type="InterPro" id="IPR003599">
    <property type="entry name" value="Ig_sub"/>
</dbReference>
<feature type="domain" description="PH" evidence="11">
    <location>
        <begin position="320"/>
        <end position="436"/>
    </location>
</feature>
<dbReference type="InterPro" id="IPR000219">
    <property type="entry name" value="DH_dom"/>
</dbReference>
<gene>
    <name evidence="15" type="ORF">SK128_027775</name>
</gene>
<evidence type="ECO:0000313" key="16">
    <source>
        <dbReference type="Proteomes" id="UP001381693"/>
    </source>
</evidence>
<dbReference type="InterPro" id="IPR007110">
    <property type="entry name" value="Ig-like_dom"/>
</dbReference>
<dbReference type="GO" id="GO:0007411">
    <property type="term" value="P:axon guidance"/>
    <property type="evidence" value="ECO:0007669"/>
    <property type="project" value="TreeGrafter"/>
</dbReference>
<reference evidence="15 16" key="1">
    <citation type="submission" date="2023-11" db="EMBL/GenBank/DDBJ databases">
        <title>Halocaridina rubra genome assembly.</title>
        <authorList>
            <person name="Smith C."/>
        </authorList>
    </citation>
    <scope>NUCLEOTIDE SEQUENCE [LARGE SCALE GENOMIC DNA]</scope>
    <source>
        <strain evidence="15">EP-1</strain>
        <tissue evidence="15">Whole</tissue>
    </source>
</reference>
<comment type="similarity">
    <text evidence="2">Belongs to the protein kinase superfamily. CAMK Ser/Thr protein kinase family.</text>
</comment>
<evidence type="ECO:0000256" key="8">
    <source>
        <dbReference type="PROSITE-ProRule" id="PRU10141"/>
    </source>
</evidence>
<dbReference type="GO" id="GO:0005737">
    <property type="term" value="C:cytoplasm"/>
    <property type="evidence" value="ECO:0007669"/>
    <property type="project" value="UniProtKB-SubCell"/>
</dbReference>
<dbReference type="GO" id="GO:0005085">
    <property type="term" value="F:guanyl-nucleotide exchange factor activity"/>
    <property type="evidence" value="ECO:0007669"/>
    <property type="project" value="UniProtKB-KW"/>
</dbReference>
<feature type="domain" description="DH" evidence="12">
    <location>
        <begin position="126"/>
        <end position="308"/>
    </location>
</feature>
<dbReference type="GO" id="GO:0035556">
    <property type="term" value="P:intracellular signal transduction"/>
    <property type="evidence" value="ECO:0007669"/>
    <property type="project" value="InterPro"/>
</dbReference>
<feature type="compositionally biased region" description="Basic and acidic residues" evidence="9">
    <location>
        <begin position="926"/>
        <end position="935"/>
    </location>
</feature>
<name>A0AAN8XIG9_HALRR</name>
<keyword evidence="16" id="KW-1185">Reference proteome</keyword>
<feature type="compositionally biased region" description="Basic residues" evidence="9">
    <location>
        <begin position="724"/>
        <end position="733"/>
    </location>
</feature>
<evidence type="ECO:0000256" key="5">
    <source>
        <dbReference type="ARBA" id="ARBA00022658"/>
    </source>
</evidence>
<dbReference type="EMBL" id="JAXCGZ010001935">
    <property type="protein sequence ID" value="KAK7084957.1"/>
    <property type="molecule type" value="Genomic_DNA"/>
</dbReference>
<evidence type="ECO:0000256" key="7">
    <source>
        <dbReference type="PROSITE-ProRule" id="PRU00192"/>
    </source>
</evidence>
<dbReference type="InterPro" id="IPR051336">
    <property type="entry name" value="RhoGEF_Guanine_NuclExch_SF"/>
</dbReference>
<dbReference type="SUPFAM" id="SSF48726">
    <property type="entry name" value="Immunoglobulin"/>
    <property type="match status" value="1"/>
</dbReference>
<proteinExistence type="inferred from homology"/>
<dbReference type="Pfam" id="PF00621">
    <property type="entry name" value="RhoGEF"/>
    <property type="match status" value="1"/>
</dbReference>
<organism evidence="15 16">
    <name type="scientific">Halocaridina rubra</name>
    <name type="common">Hawaiian red shrimp</name>
    <dbReference type="NCBI Taxonomy" id="373956"/>
    <lineage>
        <taxon>Eukaryota</taxon>
        <taxon>Metazoa</taxon>
        <taxon>Ecdysozoa</taxon>
        <taxon>Arthropoda</taxon>
        <taxon>Crustacea</taxon>
        <taxon>Multicrustacea</taxon>
        <taxon>Malacostraca</taxon>
        <taxon>Eumalacostraca</taxon>
        <taxon>Eucarida</taxon>
        <taxon>Decapoda</taxon>
        <taxon>Pleocyemata</taxon>
        <taxon>Caridea</taxon>
        <taxon>Atyoidea</taxon>
        <taxon>Atyidae</taxon>
        <taxon>Halocaridina</taxon>
    </lineage>
</organism>
<feature type="region of interest" description="Disordered" evidence="9">
    <location>
        <begin position="454"/>
        <end position="603"/>
    </location>
</feature>
<dbReference type="PANTHER" id="PTHR22826">
    <property type="entry name" value="RHO GUANINE EXCHANGE FACTOR-RELATED"/>
    <property type="match status" value="1"/>
</dbReference>
<dbReference type="SUPFAM" id="SSF50729">
    <property type="entry name" value="PH domain-like"/>
    <property type="match status" value="1"/>
</dbReference>
<dbReference type="AlphaFoldDB" id="A0AAN8XIG9"/>
<feature type="binding site" evidence="8">
    <location>
        <position position="989"/>
    </location>
    <ligand>
        <name>ATP</name>
        <dbReference type="ChEBI" id="CHEBI:30616"/>
    </ligand>
</feature>
<dbReference type="FunFam" id="1.20.900.10:FF:000008">
    <property type="entry name" value="rho guanine nucleotide exchange factor 25"/>
    <property type="match status" value="1"/>
</dbReference>
<keyword evidence="8" id="KW-0067">ATP-binding</keyword>
<feature type="region of interest" description="Disordered" evidence="9">
    <location>
        <begin position="700"/>
        <end position="766"/>
    </location>
</feature>
<dbReference type="InterPro" id="IPR013098">
    <property type="entry name" value="Ig_I-set"/>
</dbReference>
<keyword evidence="5" id="KW-0344">Guanine-nucleotide releasing factor</keyword>
<accession>A0AAN8XIG9</accession>
<evidence type="ECO:0000256" key="4">
    <source>
        <dbReference type="ARBA" id="ARBA00022490"/>
    </source>
</evidence>
<evidence type="ECO:0000259" key="14">
    <source>
        <dbReference type="PROSITE" id="PS50835"/>
    </source>
</evidence>
<dbReference type="SMART" id="SM00325">
    <property type="entry name" value="RhoGEF"/>
    <property type="match status" value="1"/>
</dbReference>
<dbReference type="PROSITE" id="PS00741">
    <property type="entry name" value="DH_1"/>
    <property type="match status" value="1"/>
</dbReference>
<comment type="caution">
    <text evidence="15">The sequence shown here is derived from an EMBL/GenBank/DDBJ whole genome shotgun (WGS) entry which is preliminary data.</text>
</comment>
<feature type="compositionally biased region" description="Polar residues" evidence="9">
    <location>
        <begin position="464"/>
        <end position="482"/>
    </location>
</feature>
<dbReference type="CDD" id="cd00160">
    <property type="entry name" value="RhoGEF"/>
    <property type="match status" value="1"/>
</dbReference>
<feature type="compositionally biased region" description="Low complexity" evidence="9">
    <location>
        <begin position="454"/>
        <end position="463"/>
    </location>
</feature>
<evidence type="ECO:0000256" key="6">
    <source>
        <dbReference type="ARBA" id="ARBA00023319"/>
    </source>
</evidence>
<dbReference type="Gene3D" id="1.20.900.10">
    <property type="entry name" value="Dbl homology (DH) domain"/>
    <property type="match status" value="1"/>
</dbReference>
<dbReference type="InterPro" id="IPR001849">
    <property type="entry name" value="PH_domain"/>
</dbReference>
<dbReference type="PROSITE" id="PS50010">
    <property type="entry name" value="DH_2"/>
    <property type="match status" value="1"/>
</dbReference>
<feature type="region of interest" description="Disordered" evidence="9">
    <location>
        <begin position="909"/>
        <end position="942"/>
    </location>
</feature>
<feature type="region of interest" description="Disordered" evidence="9">
    <location>
        <begin position="93"/>
        <end position="115"/>
    </location>
</feature>
<dbReference type="Gene3D" id="2.30.29.30">
    <property type="entry name" value="Pleckstrin-homology domain (PH domain)/Phosphotyrosine-binding domain (PTB)"/>
    <property type="match status" value="1"/>
</dbReference>
<sequence length="1036" mass="115646">MELPPPMKVLDQPMSAAAAQGGSASSTVVTGGALHQPLDNILPDAPNREQHTETSERLKEYRIPGDGCSGDEASSPLPSAAAILTPDFPLSDDGDLGASALPDSANVQDSSPGDCDMTKEQRHLHKRQFVIAELVETERIYVRYLADVVEGYITEMRNPDSEIKMPDDLKDGKDKMVFGNLEAIYEWHRDFFMKNIERCIEHPEEIGAVFQRSEKRLQIYVKYCQNKPTSEYIVSEHLAYFEDLRQKCGHKLQLPDLLIKPVQRMMKYQLLLRDILKHTERAGLHHEVEPLKRAVNIMIVVPKAANDMMNVGRLQGFDGKIMAQGKLLQYGPLICCEGATGHNFKGKDLMVFLFEQSIIFSESGRRKNQFSNPVYAYKSHLQVNKMSLEEKVDDGDPLKFVLKSTDPRKPHLAFVCQGASEDERNQWVTQIKELLQTQKDFLIAIQHPIAYQNKQNKNTTDQNARGSHWNSSLRKSLSQPTAAQRIAAAKKKSNTIDIPSSKGMSAGYDIPTPSVSVTSPLESPDTRLQLPPPPVPLTPPKMSRIPTSLPIRKEASGDPTASPPKTKKNFFDGFRNTLRPRIKADGKVPDDNADSLEDLLPSPRREREDFYHRRWSESASSPTKSGEWNVPLPAGTLVKVLADFTALREDEISVTRGEVIQVITSNALRGYLVHRAATNTSPAAEGWVAASVLLPSSYPDLPTTPPASPTHTSAQYENQSSKKPWIKFRKPSFSKRDHQPPHPLRREETVHEMPSTRSPTSHHAVPSRQMTVSLINPYHAEIQNSNSVGLLKQDKPLSGCIPASPESPVRVLTPLRNVTVCPGEPADMTCIITGTGLWVEATTVSWAGPQGPLTDPRFEIEQHRDGTLRLHVGSCRMTDAGEYTCTISCGGHSISCSARINLAQDTVEEIDESTEDSDYGDDNTDQEGKSEEGESSRSPFECPYAPKDAVKWLSGFQKKYSVLHDLGSGRFSVVKRCQRLRDQREIAAKFVSRGRQERVHTENEFLLLKHLHHPAFTRPYALYTATSKFDILVMEL</sequence>
<dbReference type="InterPro" id="IPR011009">
    <property type="entry name" value="Kinase-like_dom_sf"/>
</dbReference>
<evidence type="ECO:0000259" key="12">
    <source>
        <dbReference type="PROSITE" id="PS50010"/>
    </source>
</evidence>
<dbReference type="GO" id="GO:0019898">
    <property type="term" value="C:extrinsic component of membrane"/>
    <property type="evidence" value="ECO:0007669"/>
    <property type="project" value="TreeGrafter"/>
</dbReference>
<evidence type="ECO:0000259" key="13">
    <source>
        <dbReference type="PROSITE" id="PS50011"/>
    </source>
</evidence>
<keyword evidence="8" id="KW-0547">Nucleotide-binding</keyword>
<keyword evidence="3 7" id="KW-0728">SH3 domain</keyword>
<dbReference type="PROSITE" id="PS50011">
    <property type="entry name" value="PROTEIN_KINASE_DOM"/>
    <property type="match status" value="1"/>
</dbReference>
<dbReference type="SMART" id="SM00409">
    <property type="entry name" value="IG"/>
    <property type="match status" value="1"/>
</dbReference>
<feature type="compositionally biased region" description="Acidic residues" evidence="9">
    <location>
        <begin position="909"/>
        <end position="925"/>
    </location>
</feature>
<feature type="compositionally biased region" description="Pro residues" evidence="9">
    <location>
        <begin position="530"/>
        <end position="539"/>
    </location>
</feature>
<dbReference type="Pfam" id="PF23587">
    <property type="entry name" value="SH3_KALRN"/>
    <property type="match status" value="1"/>
</dbReference>
<dbReference type="SUPFAM" id="SSF48065">
    <property type="entry name" value="DBL homology domain (DH-domain)"/>
    <property type="match status" value="1"/>
</dbReference>
<dbReference type="PROSITE" id="PS50002">
    <property type="entry name" value="SH3"/>
    <property type="match status" value="1"/>
</dbReference>
<evidence type="ECO:0000256" key="2">
    <source>
        <dbReference type="ARBA" id="ARBA00006692"/>
    </source>
</evidence>
<evidence type="ECO:0000256" key="3">
    <source>
        <dbReference type="ARBA" id="ARBA00022443"/>
    </source>
</evidence>
<evidence type="ECO:0000256" key="9">
    <source>
        <dbReference type="SAM" id="MobiDB-lite"/>
    </source>
</evidence>
<evidence type="ECO:0008006" key="17">
    <source>
        <dbReference type="Google" id="ProtNLM"/>
    </source>
</evidence>
<evidence type="ECO:0000256" key="1">
    <source>
        <dbReference type="ARBA" id="ARBA00004496"/>
    </source>
</evidence>
<dbReference type="PROSITE" id="PS50835">
    <property type="entry name" value="IG_LIKE"/>
    <property type="match status" value="1"/>
</dbReference>
<feature type="domain" description="Protein kinase" evidence="13">
    <location>
        <begin position="960"/>
        <end position="1036"/>
    </location>
</feature>
<dbReference type="InterPro" id="IPR017441">
    <property type="entry name" value="Protein_kinase_ATP_BS"/>
</dbReference>
<feature type="domain" description="SH3" evidence="10">
    <location>
        <begin position="633"/>
        <end position="698"/>
    </location>
</feature>
<evidence type="ECO:0000313" key="15">
    <source>
        <dbReference type="EMBL" id="KAK7084957.1"/>
    </source>
</evidence>
<dbReference type="PROSITE" id="PS50003">
    <property type="entry name" value="PH_DOMAIN"/>
    <property type="match status" value="1"/>
</dbReference>
<evidence type="ECO:0000259" key="11">
    <source>
        <dbReference type="PROSITE" id="PS50003"/>
    </source>
</evidence>
<dbReference type="InterPro" id="IPR036028">
    <property type="entry name" value="SH3-like_dom_sf"/>
</dbReference>
<dbReference type="InterPro" id="IPR011993">
    <property type="entry name" value="PH-like_dom_sf"/>
</dbReference>
<dbReference type="InterPro" id="IPR013783">
    <property type="entry name" value="Ig-like_fold"/>
</dbReference>
<dbReference type="Gene3D" id="2.30.30.40">
    <property type="entry name" value="SH3 Domains"/>
    <property type="match status" value="1"/>
</dbReference>
<dbReference type="GO" id="GO:0004672">
    <property type="term" value="F:protein kinase activity"/>
    <property type="evidence" value="ECO:0007669"/>
    <property type="project" value="InterPro"/>
</dbReference>
<dbReference type="InterPro" id="IPR055251">
    <property type="entry name" value="SOS1_NGEF_PH"/>
</dbReference>
<dbReference type="InterPro" id="IPR001452">
    <property type="entry name" value="SH3_domain"/>
</dbReference>
<dbReference type="SUPFAM" id="SSF50044">
    <property type="entry name" value="SH3-domain"/>
    <property type="match status" value="1"/>
</dbReference>